<dbReference type="GO" id="GO:0003954">
    <property type="term" value="F:NADH dehydrogenase activity"/>
    <property type="evidence" value="ECO:0007669"/>
    <property type="project" value="TreeGrafter"/>
</dbReference>
<evidence type="ECO:0000313" key="6">
    <source>
        <dbReference type="EMBL" id="SUZ89446.1"/>
    </source>
</evidence>
<feature type="transmembrane region" description="Helical" evidence="5">
    <location>
        <begin position="262"/>
        <end position="283"/>
    </location>
</feature>
<keyword evidence="3 5" id="KW-1133">Transmembrane helix</keyword>
<dbReference type="GO" id="GO:0009060">
    <property type="term" value="P:aerobic respiration"/>
    <property type="evidence" value="ECO:0007669"/>
    <property type="project" value="TreeGrafter"/>
</dbReference>
<dbReference type="NCBIfam" id="NF004741">
    <property type="entry name" value="PRK06076.1-2"/>
    <property type="match status" value="1"/>
</dbReference>
<dbReference type="InterPro" id="IPR001694">
    <property type="entry name" value="NADH_UbQ_OxRdtase_su1/FPO"/>
</dbReference>
<proteinExistence type="inferred from homology"/>
<dbReference type="PANTHER" id="PTHR11432:SF3">
    <property type="entry name" value="NADH-UBIQUINONE OXIDOREDUCTASE CHAIN 1"/>
    <property type="match status" value="1"/>
</dbReference>
<feature type="transmembrane region" description="Helical" evidence="5">
    <location>
        <begin position="226"/>
        <end position="250"/>
    </location>
</feature>
<dbReference type="GO" id="GO:0016020">
    <property type="term" value="C:membrane"/>
    <property type="evidence" value="ECO:0007669"/>
    <property type="project" value="UniProtKB-SubCell"/>
</dbReference>
<dbReference type="Pfam" id="PF00146">
    <property type="entry name" value="NADHdh"/>
    <property type="match status" value="1"/>
</dbReference>
<evidence type="ECO:0008006" key="7">
    <source>
        <dbReference type="Google" id="ProtNLM"/>
    </source>
</evidence>
<dbReference type="EMBL" id="UINC01001816">
    <property type="protein sequence ID" value="SUZ89446.1"/>
    <property type="molecule type" value="Genomic_DNA"/>
</dbReference>
<feature type="transmembrane region" description="Helical" evidence="5">
    <location>
        <begin position="146"/>
        <end position="169"/>
    </location>
</feature>
<keyword evidence="2 5" id="KW-0812">Transmembrane</keyword>
<name>A0A381RCD6_9ZZZZ</name>
<feature type="transmembrane region" description="Helical" evidence="5">
    <location>
        <begin position="295"/>
        <end position="316"/>
    </location>
</feature>
<comment type="subcellular location">
    <subcellularLocation>
        <location evidence="1">Membrane</location>
        <topology evidence="1">Multi-pass membrane protein</topology>
    </subcellularLocation>
</comment>
<gene>
    <name evidence="6" type="ORF">METZ01_LOCUS42300</name>
</gene>
<dbReference type="PROSITE" id="PS00668">
    <property type="entry name" value="COMPLEX1_ND1_2"/>
    <property type="match status" value="1"/>
</dbReference>
<sequence>MFMVWFERKLISDMQNRIGPNVAGPWGLLQTFADGVKFFFKEDLRPENADPLVFRLAPYISAVTAFLSFAIVPIGGSFGGDSSGTVTIFGRETYLQVADPPIGILLLLAMSSVAVYGVMLAGWASGSKYPLIGSVRASAQAISYEAALGMATVVVVVLAGTLSTHGIVAAQSGGFSRWFLVSSGIVPFIVFLIAATAELNRPPFDLVEAEQELVGGFHTEYSSIRFALFFLAEFMNVITMSAIMVTLFFGGPAGPIFFGMTWLWPTMWFLLKVLAFLFVFVWFRATLPRLRYDQLMHLGWKLLIPLILFWLMFISLKELRAAYDWNWVVTYGAALVALAIGASLLVVALRAGDRAYQEELEEV</sequence>
<evidence type="ECO:0000256" key="5">
    <source>
        <dbReference type="SAM" id="Phobius"/>
    </source>
</evidence>
<evidence type="ECO:0000256" key="4">
    <source>
        <dbReference type="ARBA" id="ARBA00023136"/>
    </source>
</evidence>
<feature type="transmembrane region" description="Helical" evidence="5">
    <location>
        <begin position="102"/>
        <end position="125"/>
    </location>
</feature>
<dbReference type="AlphaFoldDB" id="A0A381RCD6"/>
<evidence type="ECO:0000256" key="2">
    <source>
        <dbReference type="ARBA" id="ARBA00022692"/>
    </source>
</evidence>
<evidence type="ECO:0000256" key="3">
    <source>
        <dbReference type="ARBA" id="ARBA00022989"/>
    </source>
</evidence>
<feature type="transmembrane region" description="Helical" evidence="5">
    <location>
        <begin position="52"/>
        <end position="74"/>
    </location>
</feature>
<feature type="transmembrane region" description="Helical" evidence="5">
    <location>
        <begin position="175"/>
        <end position="195"/>
    </location>
</feature>
<feature type="transmembrane region" description="Helical" evidence="5">
    <location>
        <begin position="328"/>
        <end position="349"/>
    </location>
</feature>
<protein>
    <recommendedName>
        <fullName evidence="7">NADH:ubiquinone oxidoreductase subunit 1 (Chain H)</fullName>
    </recommendedName>
</protein>
<organism evidence="6">
    <name type="scientific">marine metagenome</name>
    <dbReference type="NCBI Taxonomy" id="408172"/>
    <lineage>
        <taxon>unclassified sequences</taxon>
        <taxon>metagenomes</taxon>
        <taxon>ecological metagenomes</taxon>
    </lineage>
</organism>
<evidence type="ECO:0000256" key="1">
    <source>
        <dbReference type="ARBA" id="ARBA00004141"/>
    </source>
</evidence>
<dbReference type="HAMAP" id="MF_01350">
    <property type="entry name" value="NDH1_NuoH"/>
    <property type="match status" value="1"/>
</dbReference>
<accession>A0A381RCD6</accession>
<reference evidence="6" key="1">
    <citation type="submission" date="2018-05" db="EMBL/GenBank/DDBJ databases">
        <authorList>
            <person name="Lanie J.A."/>
            <person name="Ng W.-L."/>
            <person name="Kazmierczak K.M."/>
            <person name="Andrzejewski T.M."/>
            <person name="Davidsen T.M."/>
            <person name="Wayne K.J."/>
            <person name="Tettelin H."/>
            <person name="Glass J.I."/>
            <person name="Rusch D."/>
            <person name="Podicherti R."/>
            <person name="Tsui H.-C.T."/>
            <person name="Winkler M.E."/>
        </authorList>
    </citation>
    <scope>NUCLEOTIDE SEQUENCE</scope>
</reference>
<dbReference type="InterPro" id="IPR018086">
    <property type="entry name" value="NADH_UbQ_OxRdtase_su1_CS"/>
</dbReference>
<keyword evidence="4 5" id="KW-0472">Membrane</keyword>
<dbReference type="PANTHER" id="PTHR11432">
    <property type="entry name" value="NADH DEHYDROGENASE SUBUNIT 1"/>
    <property type="match status" value="1"/>
</dbReference>